<evidence type="ECO:0000256" key="2">
    <source>
        <dbReference type="SAM" id="Phobius"/>
    </source>
</evidence>
<feature type="region of interest" description="Disordered" evidence="1">
    <location>
        <begin position="1"/>
        <end position="31"/>
    </location>
</feature>
<sequence length="243" mass="26712">MDRKTDKQAGKEIRNTDTGKQMGERKGDFTGWSDGWKVSVLGGEGGGCNDGHGNDEDDDFLANTVVVEAVVVMITMMMMMMMMMMVVVVVMMMMTLILITMIMMMTEHSVASLRCKCKKKKVKEEKKSLIIGPMLRKRSRDEAPFVVPQIFVDYGSRRTSYASASDHMMLGALALDLRRSSGSSAGSRRTSLASDSDSSSTQACPRQIDLSGKTTERDIFSDIPGLVTEKSTRVLPLVAVLLS</sequence>
<keyword evidence="2" id="KW-0812">Transmembrane</keyword>
<accession>A0AAV4HXD0</accession>
<feature type="compositionally biased region" description="Basic and acidic residues" evidence="1">
    <location>
        <begin position="1"/>
        <end position="28"/>
    </location>
</feature>
<feature type="region of interest" description="Disordered" evidence="1">
    <location>
        <begin position="184"/>
        <end position="208"/>
    </location>
</feature>
<keyword evidence="2" id="KW-0472">Membrane</keyword>
<feature type="transmembrane region" description="Helical" evidence="2">
    <location>
        <begin position="83"/>
        <end position="105"/>
    </location>
</feature>
<name>A0AAV4HXD0_9GAST</name>
<evidence type="ECO:0000256" key="1">
    <source>
        <dbReference type="SAM" id="MobiDB-lite"/>
    </source>
</evidence>
<organism evidence="3 4">
    <name type="scientific">Elysia marginata</name>
    <dbReference type="NCBI Taxonomy" id="1093978"/>
    <lineage>
        <taxon>Eukaryota</taxon>
        <taxon>Metazoa</taxon>
        <taxon>Spiralia</taxon>
        <taxon>Lophotrochozoa</taxon>
        <taxon>Mollusca</taxon>
        <taxon>Gastropoda</taxon>
        <taxon>Heterobranchia</taxon>
        <taxon>Euthyneura</taxon>
        <taxon>Panpulmonata</taxon>
        <taxon>Sacoglossa</taxon>
        <taxon>Placobranchoidea</taxon>
        <taxon>Plakobranchidae</taxon>
        <taxon>Elysia</taxon>
    </lineage>
</organism>
<keyword evidence="2" id="KW-1133">Transmembrane helix</keyword>
<keyword evidence="4" id="KW-1185">Reference proteome</keyword>
<protein>
    <submittedName>
        <fullName evidence="3">Uncharacterized protein</fullName>
    </submittedName>
</protein>
<evidence type="ECO:0000313" key="3">
    <source>
        <dbReference type="EMBL" id="GFS02879.1"/>
    </source>
</evidence>
<dbReference type="Proteomes" id="UP000762676">
    <property type="component" value="Unassembled WGS sequence"/>
</dbReference>
<proteinExistence type="predicted"/>
<evidence type="ECO:0000313" key="4">
    <source>
        <dbReference type="Proteomes" id="UP000762676"/>
    </source>
</evidence>
<feature type="compositionally biased region" description="Low complexity" evidence="1">
    <location>
        <begin position="184"/>
        <end position="201"/>
    </location>
</feature>
<comment type="caution">
    <text evidence="3">The sequence shown here is derived from an EMBL/GenBank/DDBJ whole genome shotgun (WGS) entry which is preliminary data.</text>
</comment>
<dbReference type="EMBL" id="BMAT01005937">
    <property type="protein sequence ID" value="GFS02879.1"/>
    <property type="molecule type" value="Genomic_DNA"/>
</dbReference>
<dbReference type="AlphaFoldDB" id="A0AAV4HXD0"/>
<gene>
    <name evidence="3" type="ORF">ElyMa_002875000</name>
</gene>
<reference evidence="3 4" key="1">
    <citation type="journal article" date="2021" name="Elife">
        <title>Chloroplast acquisition without the gene transfer in kleptoplastic sea slugs, Plakobranchus ocellatus.</title>
        <authorList>
            <person name="Maeda T."/>
            <person name="Takahashi S."/>
            <person name="Yoshida T."/>
            <person name="Shimamura S."/>
            <person name="Takaki Y."/>
            <person name="Nagai Y."/>
            <person name="Toyoda A."/>
            <person name="Suzuki Y."/>
            <person name="Arimoto A."/>
            <person name="Ishii H."/>
            <person name="Satoh N."/>
            <person name="Nishiyama T."/>
            <person name="Hasebe M."/>
            <person name="Maruyama T."/>
            <person name="Minagawa J."/>
            <person name="Obokata J."/>
            <person name="Shigenobu S."/>
        </authorList>
    </citation>
    <scope>NUCLEOTIDE SEQUENCE [LARGE SCALE GENOMIC DNA]</scope>
</reference>